<sequence length="95" mass="10783">GDVGNIVIRDRQQLAQEGMVIVVMAMDKASGTIVAGPDFVSRGFVYVRDAEELMLAAERRVEQVLEDCEMQRIKDWTTIKQNVRDALGKFFYDKT</sequence>
<accession>W1XMP3</accession>
<evidence type="ECO:0000259" key="1">
    <source>
        <dbReference type="Pfam" id="PF17770"/>
    </source>
</evidence>
<evidence type="ECO:0000313" key="2">
    <source>
        <dbReference type="EMBL" id="ETJ31638.1"/>
    </source>
</evidence>
<dbReference type="EMBL" id="AZMM01013876">
    <property type="protein sequence ID" value="ETJ31638.1"/>
    <property type="molecule type" value="Genomic_DNA"/>
</dbReference>
<dbReference type="Pfam" id="PF17770">
    <property type="entry name" value="RNase_J_C"/>
    <property type="match status" value="1"/>
</dbReference>
<name>W1XMP3_9ZZZZ</name>
<dbReference type="AlphaFoldDB" id="W1XMP3"/>
<feature type="non-terminal residue" evidence="2">
    <location>
        <position position="1"/>
    </location>
</feature>
<dbReference type="PANTHER" id="PTHR43694:SF1">
    <property type="entry name" value="RIBONUCLEASE J"/>
    <property type="match status" value="1"/>
</dbReference>
<dbReference type="Gene3D" id="3.10.20.580">
    <property type="match status" value="1"/>
</dbReference>
<organism evidence="2">
    <name type="scientific">human gut metagenome</name>
    <dbReference type="NCBI Taxonomy" id="408170"/>
    <lineage>
        <taxon>unclassified sequences</taxon>
        <taxon>metagenomes</taxon>
        <taxon>organismal metagenomes</taxon>
    </lineage>
</organism>
<proteinExistence type="predicted"/>
<feature type="non-terminal residue" evidence="2">
    <location>
        <position position="95"/>
    </location>
</feature>
<reference evidence="2" key="1">
    <citation type="submission" date="2013-12" db="EMBL/GenBank/DDBJ databases">
        <title>A Varibaculum cambriense genome reconstructed from a premature infant gut community with otherwise low bacterial novelty that shifts toward anaerobic metabolism during the third week of life.</title>
        <authorList>
            <person name="Brown C.T."/>
            <person name="Sharon I."/>
            <person name="Thomas B.C."/>
            <person name="Castelle C.J."/>
            <person name="Morowitz M.J."/>
            <person name="Banfield J.F."/>
        </authorList>
    </citation>
    <scope>NUCLEOTIDE SEQUENCE</scope>
</reference>
<comment type="caution">
    <text evidence="2">The sequence shown here is derived from an EMBL/GenBank/DDBJ whole genome shotgun (WGS) entry which is preliminary data.</text>
</comment>
<feature type="domain" description="Ribonuclease J C-terminal" evidence="1">
    <location>
        <begin position="7"/>
        <end position="95"/>
    </location>
</feature>
<dbReference type="PANTHER" id="PTHR43694">
    <property type="entry name" value="RIBONUCLEASE J"/>
    <property type="match status" value="1"/>
</dbReference>
<dbReference type="InterPro" id="IPR041636">
    <property type="entry name" value="RNase_J_C"/>
</dbReference>
<protein>
    <submittedName>
        <fullName evidence="2">Beta-lactamase protein</fullName>
    </submittedName>
</protein>
<gene>
    <name evidence="2" type="ORF">Q604_UNBC13876G0001</name>
</gene>